<feature type="region of interest" description="Disordered" evidence="1">
    <location>
        <begin position="37"/>
        <end position="480"/>
    </location>
</feature>
<keyword evidence="2" id="KW-1133">Transmembrane helix</keyword>
<feature type="compositionally biased region" description="Basic and acidic residues" evidence="1">
    <location>
        <begin position="107"/>
        <end position="121"/>
    </location>
</feature>
<dbReference type="EMBL" id="JBHSXX010000001">
    <property type="protein sequence ID" value="MFC6871448.1"/>
    <property type="molecule type" value="Genomic_DNA"/>
</dbReference>
<sequence>MSSLFGQVWFWSLLAFLVGAVLTWVLLVRPAQQRVQQLERQPRDGRPAPPSGQAHPQRIPPRPAQQAGPPQAQYQQQPPAQPVWPGQQAEPEPGDQHHSRTQWLEQDSLRDAGTQRRRAPEQRTQQVPEQRPDVAPGQPPQFPSQRPDVPEQHTHAPGPPSDVPGEREFVPAEPPTPYGQQEEDFQRELERQYRDEFDRDYPEDDDRAYPEDTTQGYPEDYSRDYPGDEQDYAPEYERDGHVEEEFTGRVHPGNRTDAVSSRPDAADVRSDAWRQQPPADVSGSAMDNRLGDIDQQPELGDLDDLDADSGALDQRTAVQRPGGLFEPSGPAEQDADGEGGREANGYEPSDVPGATDAADAGAEQGAETGGDTASPDTDPVTGLPRRKRGASNRIRGGFAPPRPIEPSIRPVARRTPQRDGTSSGSLFEPRQSGHTGAVAQAGGHAQVSGHAEAADVPPGPFGPGSAMPLPGGGRPDPSFTVKASVTELRYCAEGSPQFASMTPEVWFATPSDAERVGFRPIQ</sequence>
<dbReference type="Proteomes" id="UP001596337">
    <property type="component" value="Unassembled WGS sequence"/>
</dbReference>
<dbReference type="RefSeq" id="WP_345391048.1">
    <property type="nucleotide sequence ID" value="NZ_BAABLA010000007.1"/>
</dbReference>
<evidence type="ECO:0000256" key="2">
    <source>
        <dbReference type="SAM" id="Phobius"/>
    </source>
</evidence>
<keyword evidence="4" id="KW-1185">Reference proteome</keyword>
<feature type="compositionally biased region" description="Basic and acidic residues" evidence="1">
    <location>
        <begin position="235"/>
        <end position="248"/>
    </location>
</feature>
<feature type="compositionally biased region" description="Low complexity" evidence="1">
    <location>
        <begin position="353"/>
        <end position="373"/>
    </location>
</feature>
<feature type="transmembrane region" description="Helical" evidence="2">
    <location>
        <begin position="6"/>
        <end position="28"/>
    </location>
</feature>
<keyword evidence="2" id="KW-0812">Transmembrane</keyword>
<reference evidence="4" key="1">
    <citation type="journal article" date="2019" name="Int. J. Syst. Evol. Microbiol.">
        <title>The Global Catalogue of Microorganisms (GCM) 10K type strain sequencing project: providing services to taxonomists for standard genome sequencing and annotation.</title>
        <authorList>
            <consortium name="The Broad Institute Genomics Platform"/>
            <consortium name="The Broad Institute Genome Sequencing Center for Infectious Disease"/>
            <person name="Wu L."/>
            <person name="Ma J."/>
        </authorList>
    </citation>
    <scope>NUCLEOTIDE SEQUENCE [LARGE SCALE GENOMIC DNA]</scope>
    <source>
        <strain evidence="4">KCTC 32255</strain>
    </source>
</reference>
<protein>
    <submittedName>
        <fullName evidence="3">Uncharacterized protein</fullName>
    </submittedName>
</protein>
<feature type="compositionally biased region" description="Basic and acidic residues" evidence="1">
    <location>
        <begin position="184"/>
        <end position="200"/>
    </location>
</feature>
<feature type="compositionally biased region" description="Low complexity" evidence="1">
    <location>
        <begin position="64"/>
        <end position="89"/>
    </location>
</feature>
<comment type="caution">
    <text evidence="3">The sequence shown here is derived from an EMBL/GenBank/DDBJ whole genome shotgun (WGS) entry which is preliminary data.</text>
</comment>
<evidence type="ECO:0000313" key="3">
    <source>
        <dbReference type="EMBL" id="MFC6871448.1"/>
    </source>
</evidence>
<feature type="compositionally biased region" description="Low complexity" evidence="1">
    <location>
        <begin position="433"/>
        <end position="451"/>
    </location>
</feature>
<proteinExistence type="predicted"/>
<accession>A0ABW2C8R7</accession>
<evidence type="ECO:0000313" key="4">
    <source>
        <dbReference type="Proteomes" id="UP001596337"/>
    </source>
</evidence>
<gene>
    <name evidence="3" type="ORF">ACFQGD_30435</name>
</gene>
<evidence type="ECO:0000256" key="1">
    <source>
        <dbReference type="SAM" id="MobiDB-lite"/>
    </source>
</evidence>
<organism evidence="3 4">
    <name type="scientific">Haloechinothrix salitolerans</name>
    <dbReference type="NCBI Taxonomy" id="926830"/>
    <lineage>
        <taxon>Bacteria</taxon>
        <taxon>Bacillati</taxon>
        <taxon>Actinomycetota</taxon>
        <taxon>Actinomycetes</taxon>
        <taxon>Pseudonocardiales</taxon>
        <taxon>Pseudonocardiaceae</taxon>
        <taxon>Haloechinothrix</taxon>
    </lineage>
</organism>
<name>A0ABW2C8R7_9PSEU</name>
<keyword evidence="2" id="KW-0472">Membrane</keyword>